<reference evidence="1 2" key="1">
    <citation type="journal article" date="2019" name="Int. J. Syst. Evol. Microbiol.">
        <title>The Global Catalogue of Microorganisms (GCM) 10K type strain sequencing project: providing services to taxonomists for standard genome sequencing and annotation.</title>
        <authorList>
            <consortium name="The Broad Institute Genomics Platform"/>
            <consortium name="The Broad Institute Genome Sequencing Center for Infectious Disease"/>
            <person name="Wu L."/>
            <person name="Ma J."/>
        </authorList>
    </citation>
    <scope>NUCLEOTIDE SEQUENCE [LARGE SCALE GENOMIC DNA]</scope>
    <source>
        <strain evidence="1 2">CGMCC 1.12125</strain>
    </source>
</reference>
<protein>
    <submittedName>
        <fullName evidence="1">Uncharacterized protein</fullName>
    </submittedName>
</protein>
<dbReference type="RefSeq" id="WP_247382025.1">
    <property type="nucleotide sequence ID" value="NZ_JALLGV010000013.1"/>
</dbReference>
<evidence type="ECO:0000313" key="2">
    <source>
        <dbReference type="Proteomes" id="UP001597119"/>
    </source>
</evidence>
<proteinExistence type="predicted"/>
<evidence type="ECO:0000313" key="1">
    <source>
        <dbReference type="EMBL" id="MFD1588527.1"/>
    </source>
</evidence>
<gene>
    <name evidence="1" type="ORF">ACFR9U_16230</name>
</gene>
<dbReference type="EMBL" id="JBHUDJ010000013">
    <property type="protein sequence ID" value="MFD1588527.1"/>
    <property type="molecule type" value="Genomic_DNA"/>
</dbReference>
<dbReference type="AlphaFoldDB" id="A0ABD6CE12"/>
<dbReference type="Proteomes" id="UP001597119">
    <property type="component" value="Unassembled WGS sequence"/>
</dbReference>
<comment type="caution">
    <text evidence="1">The sequence shown here is derived from an EMBL/GenBank/DDBJ whole genome shotgun (WGS) entry which is preliminary data.</text>
</comment>
<accession>A0ABD6CE12</accession>
<keyword evidence="2" id="KW-1185">Reference proteome</keyword>
<name>A0ABD6CE12_9EURY</name>
<organism evidence="1 2">
    <name type="scientific">Halorientalis brevis</name>
    <dbReference type="NCBI Taxonomy" id="1126241"/>
    <lineage>
        <taxon>Archaea</taxon>
        <taxon>Methanobacteriati</taxon>
        <taxon>Methanobacteriota</taxon>
        <taxon>Stenosarchaea group</taxon>
        <taxon>Halobacteria</taxon>
        <taxon>Halobacteriales</taxon>
        <taxon>Haloarculaceae</taxon>
        <taxon>Halorientalis</taxon>
    </lineage>
</organism>
<sequence length="64" mass="7551">MSYGDDSLTRRVSTFAERSGQSLQVTLALVYSRLRMHLQKWPTRYLEMQARVYEKSSPWEASHN</sequence>